<dbReference type="EMBL" id="OU893343">
    <property type="protein sequence ID" value="CAG9784392.1"/>
    <property type="molecule type" value="Genomic_DNA"/>
</dbReference>
<proteinExistence type="predicted"/>
<dbReference type="Proteomes" id="UP001153714">
    <property type="component" value="Chromosome 12"/>
</dbReference>
<evidence type="ECO:0000313" key="2">
    <source>
        <dbReference type="Proteomes" id="UP001153714"/>
    </source>
</evidence>
<sequence>MSQDVCHRPRRSLNEFLSTRAKNTRAEHATVKSCASEATLREAVPAPAPMPGRWRGPQPQMNLARKFLVLSIELENFRKDILPRAPALTKTKPSGNVAVAHATLVADKHSR</sequence>
<accession>A0A9N9WAB0</accession>
<gene>
    <name evidence="1" type="ORF">DIATSA_LOCUS2490</name>
</gene>
<organism evidence="1 2">
    <name type="scientific">Diatraea saccharalis</name>
    <name type="common">sugarcane borer</name>
    <dbReference type="NCBI Taxonomy" id="40085"/>
    <lineage>
        <taxon>Eukaryota</taxon>
        <taxon>Metazoa</taxon>
        <taxon>Ecdysozoa</taxon>
        <taxon>Arthropoda</taxon>
        <taxon>Hexapoda</taxon>
        <taxon>Insecta</taxon>
        <taxon>Pterygota</taxon>
        <taxon>Neoptera</taxon>
        <taxon>Endopterygota</taxon>
        <taxon>Lepidoptera</taxon>
        <taxon>Glossata</taxon>
        <taxon>Ditrysia</taxon>
        <taxon>Pyraloidea</taxon>
        <taxon>Crambidae</taxon>
        <taxon>Crambinae</taxon>
        <taxon>Diatraea</taxon>
    </lineage>
</organism>
<name>A0A9N9WAB0_9NEOP</name>
<dbReference type="OrthoDB" id="7488011at2759"/>
<evidence type="ECO:0000313" key="1">
    <source>
        <dbReference type="EMBL" id="CAG9784392.1"/>
    </source>
</evidence>
<reference evidence="1" key="2">
    <citation type="submission" date="2022-10" db="EMBL/GenBank/DDBJ databases">
        <authorList>
            <consortium name="ENA_rothamsted_submissions"/>
            <consortium name="culmorum"/>
            <person name="King R."/>
        </authorList>
    </citation>
    <scope>NUCLEOTIDE SEQUENCE</scope>
</reference>
<keyword evidence="2" id="KW-1185">Reference proteome</keyword>
<dbReference type="AlphaFoldDB" id="A0A9N9WAB0"/>
<protein>
    <submittedName>
        <fullName evidence="1">Uncharacterized protein</fullName>
    </submittedName>
</protein>
<reference evidence="1" key="1">
    <citation type="submission" date="2021-12" db="EMBL/GenBank/DDBJ databases">
        <authorList>
            <person name="King R."/>
        </authorList>
    </citation>
    <scope>NUCLEOTIDE SEQUENCE</scope>
</reference>